<organism evidence="2 3">
    <name type="scientific">Sutcliffiella tianshenii</name>
    <dbReference type="NCBI Taxonomy" id="1463404"/>
    <lineage>
        <taxon>Bacteria</taxon>
        <taxon>Bacillati</taxon>
        <taxon>Bacillota</taxon>
        <taxon>Bacilli</taxon>
        <taxon>Bacillales</taxon>
        <taxon>Bacillaceae</taxon>
        <taxon>Sutcliffiella</taxon>
    </lineage>
</organism>
<name>A0ABS2NYG6_9BACI</name>
<dbReference type="PANTHER" id="PTHR43283">
    <property type="entry name" value="BETA-LACTAMASE-RELATED"/>
    <property type="match status" value="1"/>
</dbReference>
<dbReference type="InterPro" id="IPR050789">
    <property type="entry name" value="Diverse_Enzym_Activities"/>
</dbReference>
<proteinExistence type="predicted"/>
<dbReference type="EMBL" id="JAFBED010000003">
    <property type="protein sequence ID" value="MBM7619713.1"/>
    <property type="molecule type" value="Genomic_DNA"/>
</dbReference>
<evidence type="ECO:0000259" key="1">
    <source>
        <dbReference type="Pfam" id="PF00144"/>
    </source>
</evidence>
<comment type="caution">
    <text evidence="2">The sequence shown here is derived from an EMBL/GenBank/DDBJ whole genome shotgun (WGS) entry which is preliminary data.</text>
</comment>
<dbReference type="SUPFAM" id="SSF56601">
    <property type="entry name" value="beta-lactamase/transpeptidase-like"/>
    <property type="match status" value="1"/>
</dbReference>
<feature type="domain" description="Beta-lactamase-related" evidence="1">
    <location>
        <begin position="9"/>
        <end position="330"/>
    </location>
</feature>
<dbReference type="InterPro" id="IPR012338">
    <property type="entry name" value="Beta-lactam/transpept-like"/>
</dbReference>
<dbReference type="Pfam" id="PF00144">
    <property type="entry name" value="Beta-lactamase"/>
    <property type="match status" value="1"/>
</dbReference>
<evidence type="ECO:0000313" key="3">
    <source>
        <dbReference type="Proteomes" id="UP000737402"/>
    </source>
</evidence>
<protein>
    <submittedName>
        <fullName evidence="2">CubicO group peptidase (Beta-lactamase class C family)</fullName>
    </submittedName>
</protein>
<sequence length="538" mass="60587">MTTTISNINKIIHNSMQSNNLPAAAFAILQNNEVTLSKGYGKTHIEDWATPVTENTLFRIASVSKLFTGTVIMMLVEKGVIDLDKPVQHYVPWFVTADAERSKEITVRMLVTHSSGLPTGGDVSFFYKESGLYDYMKEVVPTLPVLFRPGTAYSYGNHALNIAGFVAETVTGVKFADLMQEMLFNPLEMTQTTYHPLRAMTQPLSLPHDRDAEGSLTLAKQFFDNSASYPSYYAFSSIKDLTNFALMHLQDGMFNDKQILSAASIQEMRKEQSKWYTTNDGGCGITFFKETKDGIERFWHYGQYSYQYSSQFILVPEKGIAVIALANGENIFQAGYEIVDELLKDEANISEPSAQPILTDDIDGKAYEGTYLHSYHGLFEITELSGKLLMKHRENSYELKRQTSDIYSAQDENGNNVFSVGLPPLAPNHGDRCIVVDTKACPEFELAYTPNPSDWHDFIGTYSDGTESYEVELADSTVIIKDLQNNKELIGRAIEHNRFLTREYGLVSFIDIKGVVTLEFDYAWRYSKQKKDALVVQS</sequence>
<reference evidence="2 3" key="1">
    <citation type="submission" date="2021-01" db="EMBL/GenBank/DDBJ databases">
        <title>Genomic Encyclopedia of Type Strains, Phase IV (KMG-IV): sequencing the most valuable type-strain genomes for metagenomic binning, comparative biology and taxonomic classification.</title>
        <authorList>
            <person name="Goeker M."/>
        </authorList>
    </citation>
    <scope>NUCLEOTIDE SEQUENCE [LARGE SCALE GENOMIC DNA]</scope>
    <source>
        <strain evidence="2 3">DSM 25879</strain>
    </source>
</reference>
<keyword evidence="3" id="KW-1185">Reference proteome</keyword>
<dbReference type="Proteomes" id="UP000737402">
    <property type="component" value="Unassembled WGS sequence"/>
</dbReference>
<evidence type="ECO:0000313" key="2">
    <source>
        <dbReference type="EMBL" id="MBM7619713.1"/>
    </source>
</evidence>
<dbReference type="PANTHER" id="PTHR43283:SF3">
    <property type="entry name" value="BETA-LACTAMASE FAMILY PROTEIN (AFU_ORTHOLOGUE AFUA_5G07500)"/>
    <property type="match status" value="1"/>
</dbReference>
<dbReference type="InterPro" id="IPR001466">
    <property type="entry name" value="Beta-lactam-related"/>
</dbReference>
<dbReference type="Gene3D" id="3.40.710.10">
    <property type="entry name" value="DD-peptidase/beta-lactamase superfamily"/>
    <property type="match status" value="1"/>
</dbReference>
<dbReference type="RefSeq" id="WP_204414915.1">
    <property type="nucleotide sequence ID" value="NZ_JAFBED010000003.1"/>
</dbReference>
<gene>
    <name evidence="2" type="ORF">JOC95_001565</name>
</gene>
<accession>A0ABS2NYG6</accession>